<reference evidence="10" key="1">
    <citation type="journal article" date="2013" name="Nat. Biotechnol.">
        <title>Draft genome sequence of chickpea (Cicer arietinum) provides a resource for trait improvement.</title>
        <authorList>
            <person name="Varshney R.K."/>
            <person name="Song C."/>
            <person name="Saxena R.K."/>
            <person name="Azam S."/>
            <person name="Yu S."/>
            <person name="Sharpe A.G."/>
            <person name="Cannon S."/>
            <person name="Baek J."/>
            <person name="Rosen B.D."/>
            <person name="Tar'an B."/>
            <person name="Millan T."/>
            <person name="Zhang X."/>
            <person name="Ramsay L.D."/>
            <person name="Iwata A."/>
            <person name="Wang Y."/>
            <person name="Nelson W."/>
            <person name="Farmer A.D."/>
            <person name="Gaur P.M."/>
            <person name="Soderlund C."/>
            <person name="Penmetsa R.V."/>
            <person name="Xu C."/>
            <person name="Bharti A.K."/>
            <person name="He W."/>
            <person name="Winter P."/>
            <person name="Zhao S."/>
            <person name="Hane J.K."/>
            <person name="Carrasquilla-Garcia N."/>
            <person name="Condie J.A."/>
            <person name="Upadhyaya H.D."/>
            <person name="Luo M.C."/>
            <person name="Thudi M."/>
            <person name="Gowda C.L."/>
            <person name="Singh N.P."/>
            <person name="Lichtenzveig J."/>
            <person name="Gali K.K."/>
            <person name="Rubio J."/>
            <person name="Nadarajan N."/>
            <person name="Dolezel J."/>
            <person name="Bansal K.C."/>
            <person name="Xu X."/>
            <person name="Edwards D."/>
            <person name="Zhang G."/>
            <person name="Kahl G."/>
            <person name="Gil J."/>
            <person name="Singh K.B."/>
            <person name="Datta S.K."/>
            <person name="Jackson S.A."/>
            <person name="Wang J."/>
            <person name="Cook D.R."/>
        </authorList>
    </citation>
    <scope>NUCLEOTIDE SEQUENCE [LARGE SCALE GENOMIC DNA]</scope>
    <source>
        <strain evidence="10">cv. CDC Frontier</strain>
    </source>
</reference>
<sequence>MKWGGRKTSTSSSSSSSFISYASPFSWLSKLKHMRINSDSNHAKVKQKEKLEHNSSSSVVSLSPPHEKNGRRQGTLKLKKKKIGVEVHERKLFNDNNNNKKGLLKIDEYDRDKEYDNIRRRFERKAQQVLEEQLLKLEREVKEIEEQEEEEEEEDVLFQFESPRTICTPRTHSFATYYAGLKNPSSLRSVKENGYVKSERLFQKKLCSEKLNLKELKVKSEKQKRPLNFNREIQRRKPKKVSRVKIYSPRMVSKIEICRIKALEEMRNKAKLKMKKLEREEIGKPELDSFAVIKCSLNPKQDFRDSMIEMIEEKGIKKPEEMEELLACYLTLNADEYHDLIIKVFRQVWFEMKQHGFGFNSQIHWGYYQ</sequence>
<evidence type="ECO:0000256" key="7">
    <source>
        <dbReference type="SAM" id="Coils"/>
    </source>
</evidence>
<evidence type="ECO:0000256" key="1">
    <source>
        <dbReference type="ARBA" id="ARBA00004123"/>
    </source>
</evidence>
<feature type="domain" description="OVATE" evidence="9">
    <location>
        <begin position="292"/>
        <end position="351"/>
    </location>
</feature>
<keyword evidence="2 6" id="KW-0678">Repressor</keyword>
<reference evidence="11" key="2">
    <citation type="submission" date="2025-08" db="UniProtKB">
        <authorList>
            <consortium name="RefSeq"/>
        </authorList>
    </citation>
    <scope>IDENTIFICATION</scope>
    <source>
        <tissue evidence="11">Etiolated seedlings</tissue>
    </source>
</reference>
<dbReference type="eggNOG" id="ENOG502QQT7">
    <property type="taxonomic scope" value="Eukaryota"/>
</dbReference>
<comment type="subcellular location">
    <subcellularLocation>
        <location evidence="1 6">Nucleus</location>
    </subcellularLocation>
</comment>
<keyword evidence="7" id="KW-0175">Coiled coil</keyword>
<accession>A0A1S2XDI6</accession>
<gene>
    <name evidence="11" type="primary">LOC101515364</name>
</gene>
<evidence type="ECO:0000256" key="5">
    <source>
        <dbReference type="ARBA" id="ARBA00023242"/>
    </source>
</evidence>
<comment type="function">
    <text evidence="6">Transcriptional repressor that regulates multiple aspects of plant growth and development.</text>
</comment>
<evidence type="ECO:0000313" key="11">
    <source>
        <dbReference type="RefSeq" id="XP_004486277.1"/>
    </source>
</evidence>
<dbReference type="KEGG" id="cam:101515364"/>
<keyword evidence="5 6" id="KW-0539">Nucleus</keyword>
<name>A0A1S2XDI6_CICAR</name>
<dbReference type="Proteomes" id="UP000087171">
    <property type="component" value="Chromosome Ca1"/>
</dbReference>
<evidence type="ECO:0000256" key="6">
    <source>
        <dbReference type="RuleBase" id="RU367028"/>
    </source>
</evidence>
<dbReference type="PANTHER" id="PTHR33057">
    <property type="entry name" value="TRANSCRIPTION REPRESSOR OFP7-RELATED"/>
    <property type="match status" value="1"/>
</dbReference>
<evidence type="ECO:0000256" key="4">
    <source>
        <dbReference type="ARBA" id="ARBA00023163"/>
    </source>
</evidence>
<dbReference type="RefSeq" id="XP_004486277.1">
    <property type="nucleotide sequence ID" value="XM_004486220.1"/>
</dbReference>
<proteinExistence type="predicted"/>
<dbReference type="GO" id="GO:0045892">
    <property type="term" value="P:negative regulation of DNA-templated transcription"/>
    <property type="evidence" value="ECO:0007669"/>
    <property type="project" value="UniProtKB-UniRule"/>
</dbReference>
<dbReference type="PaxDb" id="3827-XP_004486277.1"/>
<evidence type="ECO:0000256" key="3">
    <source>
        <dbReference type="ARBA" id="ARBA00023015"/>
    </source>
</evidence>
<dbReference type="NCBIfam" id="TIGR01568">
    <property type="entry name" value="A_thal_3678"/>
    <property type="match status" value="1"/>
</dbReference>
<keyword evidence="10" id="KW-1185">Reference proteome</keyword>
<evidence type="ECO:0000313" key="10">
    <source>
        <dbReference type="Proteomes" id="UP000087171"/>
    </source>
</evidence>
<dbReference type="STRING" id="3827.A0A1S2XDI6"/>
<dbReference type="OrthoDB" id="1928390at2759"/>
<evidence type="ECO:0000259" key="9">
    <source>
        <dbReference type="PROSITE" id="PS51754"/>
    </source>
</evidence>
<dbReference type="InterPro" id="IPR038933">
    <property type="entry name" value="Ovate"/>
</dbReference>
<feature type="coiled-coil region" evidence="7">
    <location>
        <begin position="120"/>
        <end position="157"/>
    </location>
</feature>
<dbReference type="PANTHER" id="PTHR33057:SF205">
    <property type="entry name" value="TRANSCRIPTION REPRESSOR"/>
    <property type="match status" value="1"/>
</dbReference>
<keyword evidence="4 6" id="KW-0804">Transcription</keyword>
<dbReference type="Pfam" id="PF04844">
    <property type="entry name" value="Ovate"/>
    <property type="match status" value="1"/>
</dbReference>
<organism evidence="10 11">
    <name type="scientific">Cicer arietinum</name>
    <name type="common">Chickpea</name>
    <name type="synonym">Garbanzo</name>
    <dbReference type="NCBI Taxonomy" id="3827"/>
    <lineage>
        <taxon>Eukaryota</taxon>
        <taxon>Viridiplantae</taxon>
        <taxon>Streptophyta</taxon>
        <taxon>Embryophyta</taxon>
        <taxon>Tracheophyta</taxon>
        <taxon>Spermatophyta</taxon>
        <taxon>Magnoliopsida</taxon>
        <taxon>eudicotyledons</taxon>
        <taxon>Gunneridae</taxon>
        <taxon>Pentapetalae</taxon>
        <taxon>rosids</taxon>
        <taxon>fabids</taxon>
        <taxon>Fabales</taxon>
        <taxon>Fabaceae</taxon>
        <taxon>Papilionoideae</taxon>
        <taxon>50 kb inversion clade</taxon>
        <taxon>NPAAA clade</taxon>
        <taxon>Hologalegina</taxon>
        <taxon>IRL clade</taxon>
        <taxon>Cicereae</taxon>
        <taxon>Cicer</taxon>
    </lineage>
</organism>
<keyword evidence="3 6" id="KW-0805">Transcription regulation</keyword>
<dbReference type="GO" id="GO:0005634">
    <property type="term" value="C:nucleus"/>
    <property type="evidence" value="ECO:0007669"/>
    <property type="project" value="UniProtKB-SubCell"/>
</dbReference>
<dbReference type="PROSITE" id="PS51754">
    <property type="entry name" value="OVATE"/>
    <property type="match status" value="1"/>
</dbReference>
<dbReference type="GeneID" id="101515364"/>
<evidence type="ECO:0000256" key="2">
    <source>
        <dbReference type="ARBA" id="ARBA00022491"/>
    </source>
</evidence>
<evidence type="ECO:0000256" key="8">
    <source>
        <dbReference type="SAM" id="MobiDB-lite"/>
    </source>
</evidence>
<feature type="region of interest" description="Disordered" evidence="8">
    <location>
        <begin position="39"/>
        <end position="75"/>
    </location>
</feature>
<dbReference type="AlphaFoldDB" id="A0A1S2XDI6"/>
<dbReference type="InterPro" id="IPR006458">
    <property type="entry name" value="Ovate_C"/>
</dbReference>
<protein>
    <recommendedName>
        <fullName evidence="6">Transcription repressor</fullName>
    </recommendedName>
    <alternativeName>
        <fullName evidence="6">Ovate family protein</fullName>
    </alternativeName>
</protein>